<dbReference type="PANTHER" id="PTHR24222:SF65">
    <property type="entry name" value="ABC TRANSPORTER B FAMILY MEMBER 9"/>
    <property type="match status" value="1"/>
</dbReference>
<dbReference type="Gramene" id="OQU78384">
    <property type="protein sequence ID" value="OQU78384"/>
    <property type="gene ID" value="SORBI_3009G218450"/>
</dbReference>
<feature type="transmembrane region" description="Helical" evidence="12">
    <location>
        <begin position="1444"/>
        <end position="1464"/>
    </location>
</feature>
<dbReference type="Pfam" id="PF00005">
    <property type="entry name" value="ABC_tran"/>
    <property type="match status" value="3"/>
</dbReference>
<dbReference type="SMART" id="SM00382">
    <property type="entry name" value="AAA"/>
    <property type="match status" value="3"/>
</dbReference>
<feature type="compositionally biased region" description="Basic and acidic residues" evidence="11">
    <location>
        <begin position="1234"/>
        <end position="1243"/>
    </location>
</feature>
<sequence length="1886" mass="203294">MASPAPRALEEEDKGLVGLRKRRGWLGCTGLFQFADGVDAVLMATGAAGAVANGMAQLLMTLIFGEVVNVFGSSSRNDILHRVSGVCLKFIYLAIGSWFACFLQVASWIITGERQAARIRGLYLEALLRQDIAFFDKEMNTGQLVESMSGDTILIQDAIGEKVGKFIQLTATFVGGLVIAFSKGWLLAAVMMSSVPPVVVAGAAISWTVSKLSSQGQAKYHEAGIVVEQTIGAIKTVASFNGENRAIALYNKYIRNAYVSAVQEGTFTGLGFGFVMLILFCSHGLTAWYGAKLIIDKGYEGGQVVSVWMAFMTGAMSLGEATPCITAFASGRAAGYRMMQIIQRKPQIDRNETDGIVLANMKGDIELRDVYFSYPSRRDQLIFDGFSLHVLSGKTMAIVGQSGSGKSTVINLVERFYDPQAGEVSIDGVNIKSLRLGWLRENIGLVSQEPLLFATSIQENIVYGKEDATDEEIKAATKLANAANFIDKLPNGYGTVAGERGAQLSGGQKQRVAIARAVLRDPRILLLDEATSALDAESERAVQEALDRAAVGRTTVVVAHRLSTIRDADVIAVLRNGDVVAQGTHQELMTARDGVYASLVELRMRSERAGVSSENLVLGRHGMAEKSFPKDSAVGVVNGGEKEENGEKMVAMAKAPFHSMFKYADRTDVLLMLVGTVGALGNGMSMVIMTIIFGQMIDAFGGATPDTIVPRVSKASLNFIYLAIGTGFASFIQISCWTMTGERQATRIRSLYLKSVLRQDMTFFDVEMTTGHVVSSISADMTLIQGAIGETVGKFIQLVTTFFGGFVLAFIKGWLLTLVMLSTIPPFVAAGGIVAKMLSKISSEGLESYSDAGDIVEQTIGSIRTVASFNGEKKAITLYNNLIKKAYKGAVKEGAVRGFGMGLLSLIYFSAFGLLIWYGSKLSLTKGYSGGDILNVMFAIMIGARNLGDATPCIASFEEGRVAAYRLFKTIKRRPEIDYGDSTGIVLEDIKGEVELKDVFFSYPSRPDQLIFNGFSVHASSGTIMAIVGESGSGKSTVINLVERFYDPQAGEVLIDGMNIKGFKLEWIRGKIGLVNQEPLLFMTSIRENITYGKEDATLEEIKTAAELANAATFIENLPDGYETTVGQRGAQLSGGQKQRIAIARAILKNPKILLLDEATSALDLESERIVQDALNRIMVGRTTLVVAHRLSTVRNAHCISVVSKGKLVEQGHHDELVKDPDGAYSQLIRLQEKQQENGRMSDARLSGSASKRSGSLRRSISRSSAGSSRHSLSLPLGIPGPTELMEYNFGQGARQIENIDDKVPNKAPMGRLINLNKPETAVLLFGSIAAAIDGAVFPTLGLAMASASKIFYEPPDQQRKDSILWALLCVGLGATAMISKIVNSFLFAIAGGKLIQRIRALTFETMVHQEVAWFDYPENSSGALNGRLCIDALNVRRLVGDNLALIVQSTATLTCGVVIALIADWKLSLVILLVIPLMGLQGYAQVNFLRGFSQDAKTMYEEASQIATEAVGSIRTVASFCAEERVMDRYNQKCQASRDQGIRTGIVGGLGFGFSYMMLYASAALCYYVGAKFVSQGKSTFGDVFKAYFALVMAMIGVSQTSAMASDSAKANDSAISIFSILDRKSLVDSSSEGSTLENVKGDIDFKHVSFKYPSRPDVQIFTDFTLSIPSGKTVALVGQSGSGKSTVISLLERFYEPDSGVILLDRVEISSLKVSWLRDQMGLVSQEPVLFSGTIRDNIAYGKHEEVTEEEIAAAARGANAHEFISSMPQGYNTTVGERGTQLSGGQKQRIAIARAILKDPKILLLDEATSALDAESESIVQDALNRAMVGRTTVIVAHRLSTIQGADMIAVLKDGAIVEKGRHGTLMGIAGGAYASLVELRTV</sequence>
<dbReference type="NCBIfam" id="NF010167">
    <property type="entry name" value="PRK13648.1"/>
    <property type="match status" value="3"/>
</dbReference>
<evidence type="ECO:0000256" key="7">
    <source>
        <dbReference type="ARBA" id="ARBA00022840"/>
    </source>
</evidence>
<dbReference type="InterPro" id="IPR011527">
    <property type="entry name" value="ABC1_TM_dom"/>
</dbReference>
<comment type="subcellular location">
    <subcellularLocation>
        <location evidence="1">Cell membrane</location>
        <topology evidence="1">Multi-pass membrane protein</topology>
    </subcellularLocation>
</comment>
<keyword evidence="3" id="KW-0813">Transport</keyword>
<dbReference type="Gene3D" id="1.20.1560.10">
    <property type="entry name" value="ABC transporter type 1, transmembrane domain"/>
    <property type="match status" value="2"/>
</dbReference>
<dbReference type="GO" id="GO:0005524">
    <property type="term" value="F:ATP binding"/>
    <property type="evidence" value="ECO:0007669"/>
    <property type="project" value="UniProtKB-KW"/>
</dbReference>
<dbReference type="PROSITE" id="PS50929">
    <property type="entry name" value="ABC_TM1F"/>
    <property type="match status" value="3"/>
</dbReference>
<keyword evidence="4 12" id="KW-0812">Transmembrane</keyword>
<evidence type="ECO:0000256" key="2">
    <source>
        <dbReference type="ARBA" id="ARBA00007577"/>
    </source>
</evidence>
<feature type="transmembrane region" description="Helical" evidence="12">
    <location>
        <begin position="305"/>
        <end position="329"/>
    </location>
</feature>
<comment type="similarity">
    <text evidence="2">Belongs to the ABC transporter superfamily. ABCB family. Multidrug resistance exporter (TC 3.A.1.201) subfamily.</text>
</comment>
<feature type="transmembrane region" description="Helical" evidence="12">
    <location>
        <begin position="669"/>
        <end position="697"/>
    </location>
</feature>
<dbReference type="FunFam" id="1.20.1560.10:FF:000044">
    <property type="entry name" value="ABC transporter B family member 9"/>
    <property type="match status" value="2"/>
</dbReference>
<feature type="domain" description="ABC transporter" evidence="13">
    <location>
        <begin position="994"/>
        <end position="1230"/>
    </location>
</feature>
<evidence type="ECO:0000256" key="4">
    <source>
        <dbReference type="ARBA" id="ARBA00022692"/>
    </source>
</evidence>
<feature type="domain" description="ABC transporter" evidence="13">
    <location>
        <begin position="1645"/>
        <end position="1882"/>
    </location>
</feature>
<dbReference type="InterPro" id="IPR039421">
    <property type="entry name" value="Type_1_exporter"/>
</dbReference>
<organism evidence="15 16">
    <name type="scientific">Sorghum bicolor</name>
    <name type="common">Sorghum</name>
    <name type="synonym">Sorghum vulgare</name>
    <dbReference type="NCBI Taxonomy" id="4558"/>
    <lineage>
        <taxon>Eukaryota</taxon>
        <taxon>Viridiplantae</taxon>
        <taxon>Streptophyta</taxon>
        <taxon>Embryophyta</taxon>
        <taxon>Tracheophyta</taxon>
        <taxon>Spermatophyta</taxon>
        <taxon>Magnoliopsida</taxon>
        <taxon>Liliopsida</taxon>
        <taxon>Poales</taxon>
        <taxon>Poaceae</taxon>
        <taxon>PACMAD clade</taxon>
        <taxon>Panicoideae</taxon>
        <taxon>Andropogonodae</taxon>
        <taxon>Andropogoneae</taxon>
        <taxon>Sorghinae</taxon>
        <taxon>Sorghum</taxon>
    </lineage>
</organism>
<dbReference type="InterPro" id="IPR017871">
    <property type="entry name" value="ABC_transporter-like_CS"/>
</dbReference>
<dbReference type="CDD" id="cd18577">
    <property type="entry name" value="ABC_6TM_Pgp_ABCB1_D1_like"/>
    <property type="match status" value="2"/>
</dbReference>
<dbReference type="FunFam" id="3.40.50.300:FF:000066">
    <property type="entry name" value="ABC transporter B family member 1"/>
    <property type="match status" value="3"/>
</dbReference>
<feature type="domain" description="ABC transmembrane type-1" evidence="14">
    <location>
        <begin position="673"/>
        <end position="959"/>
    </location>
</feature>
<dbReference type="GO" id="GO:0140359">
    <property type="term" value="F:ABC-type transporter activity"/>
    <property type="evidence" value="ECO:0007669"/>
    <property type="project" value="InterPro"/>
</dbReference>
<dbReference type="InParanoid" id="A0A1Z5R3M3"/>
<dbReference type="GO" id="GO:0055085">
    <property type="term" value="P:transmembrane transport"/>
    <property type="evidence" value="ECO:0000318"/>
    <property type="project" value="GO_Central"/>
</dbReference>
<feature type="region of interest" description="Disordered" evidence="11">
    <location>
        <begin position="1234"/>
        <end position="1278"/>
    </location>
</feature>
<dbReference type="CDD" id="cd18578">
    <property type="entry name" value="ABC_6TM_Pgp_ABCB1_D2_like"/>
    <property type="match status" value="1"/>
</dbReference>
<evidence type="ECO:0000256" key="8">
    <source>
        <dbReference type="ARBA" id="ARBA00022989"/>
    </source>
</evidence>
<evidence type="ECO:0000313" key="15">
    <source>
        <dbReference type="EMBL" id="OQU78384.1"/>
    </source>
</evidence>
<dbReference type="InterPro" id="IPR003593">
    <property type="entry name" value="AAA+_ATPase"/>
</dbReference>
<feature type="transmembrane region" description="Helical" evidence="12">
    <location>
        <begin position="717"/>
        <end position="739"/>
    </location>
</feature>
<dbReference type="GO" id="GO:0042626">
    <property type="term" value="F:ATPase-coupled transmembrane transporter activity"/>
    <property type="evidence" value="ECO:0000318"/>
    <property type="project" value="GO_Central"/>
</dbReference>
<evidence type="ECO:0000259" key="13">
    <source>
        <dbReference type="PROSITE" id="PS50893"/>
    </source>
</evidence>
<dbReference type="PROSITE" id="PS00211">
    <property type="entry name" value="ABC_TRANSPORTER_1"/>
    <property type="match status" value="3"/>
</dbReference>
<feature type="transmembrane region" description="Helical" evidence="12">
    <location>
        <begin position="1322"/>
        <end position="1344"/>
    </location>
</feature>
<evidence type="ECO:0000256" key="9">
    <source>
        <dbReference type="ARBA" id="ARBA00023136"/>
    </source>
</evidence>
<evidence type="ECO:0000313" key="16">
    <source>
        <dbReference type="Proteomes" id="UP000000768"/>
    </source>
</evidence>
<feature type="transmembrane region" description="Helical" evidence="12">
    <location>
        <begin position="899"/>
        <end position="918"/>
    </location>
</feature>
<keyword evidence="7" id="KW-0067">ATP-binding</keyword>
<dbReference type="SUPFAM" id="SSF52540">
    <property type="entry name" value="P-loop containing nucleoside triphosphate hydrolases"/>
    <property type="match status" value="3"/>
</dbReference>
<evidence type="ECO:0000256" key="3">
    <source>
        <dbReference type="ARBA" id="ARBA00022448"/>
    </source>
</evidence>
<reference evidence="16" key="2">
    <citation type="journal article" date="2018" name="Plant J.">
        <title>The Sorghum bicolor reference genome: improved assembly, gene annotations, a transcriptome atlas, and signatures of genome organization.</title>
        <authorList>
            <person name="McCormick R.F."/>
            <person name="Truong S.K."/>
            <person name="Sreedasyam A."/>
            <person name="Jenkins J."/>
            <person name="Shu S."/>
            <person name="Sims D."/>
            <person name="Kennedy M."/>
            <person name="Amirebrahimi M."/>
            <person name="Weers B.D."/>
            <person name="McKinley B."/>
            <person name="Mattison A."/>
            <person name="Morishige D.T."/>
            <person name="Grimwood J."/>
            <person name="Schmutz J."/>
            <person name="Mullet J.E."/>
        </authorList>
    </citation>
    <scope>NUCLEOTIDE SEQUENCE [LARGE SCALE GENOMIC DNA]</scope>
    <source>
        <strain evidence="16">cv. BTx623</strain>
    </source>
</reference>
<evidence type="ECO:0000256" key="11">
    <source>
        <dbReference type="SAM" id="MobiDB-lite"/>
    </source>
</evidence>
<name>A0A1Z5R3M3_SORBI</name>
<dbReference type="FunCoup" id="A0A1Z5R3M3">
    <property type="interactions" value="880"/>
</dbReference>
<dbReference type="GO" id="GO:0016887">
    <property type="term" value="F:ATP hydrolysis activity"/>
    <property type="evidence" value="ECO:0007669"/>
    <property type="project" value="InterPro"/>
</dbReference>
<dbReference type="InterPro" id="IPR036640">
    <property type="entry name" value="ABC1_TM_sf"/>
</dbReference>
<dbReference type="PROSITE" id="PS50893">
    <property type="entry name" value="ABC_TRANSPORTER_2"/>
    <property type="match status" value="3"/>
</dbReference>
<dbReference type="Proteomes" id="UP000000768">
    <property type="component" value="Chromosome 9"/>
</dbReference>
<keyword evidence="5" id="KW-0677">Repeat</keyword>
<dbReference type="FunFam" id="1.20.1560.10:FF:000360">
    <property type="entry name" value="Os01g0533900 protein"/>
    <property type="match status" value="1"/>
</dbReference>
<evidence type="ECO:0000256" key="5">
    <source>
        <dbReference type="ARBA" id="ARBA00022737"/>
    </source>
</evidence>
<keyword evidence="10" id="KW-0325">Glycoprotein</keyword>
<dbReference type="Gene3D" id="3.40.50.300">
    <property type="entry name" value="P-loop containing nucleotide triphosphate hydrolases"/>
    <property type="match status" value="3"/>
</dbReference>
<evidence type="ECO:0000256" key="1">
    <source>
        <dbReference type="ARBA" id="ARBA00004651"/>
    </source>
</evidence>
<feature type="transmembrane region" description="Helical" evidence="12">
    <location>
        <begin position="187"/>
        <end position="209"/>
    </location>
</feature>
<feature type="transmembrane region" description="Helical" evidence="12">
    <location>
        <begin position="1364"/>
        <end position="1390"/>
    </location>
</feature>
<keyword evidence="16" id="KW-1185">Reference proteome</keyword>
<feature type="transmembrane region" description="Helical" evidence="12">
    <location>
        <begin position="265"/>
        <end position="285"/>
    </location>
</feature>
<feature type="domain" description="ABC transporter" evidence="13">
    <location>
        <begin position="365"/>
        <end position="601"/>
    </location>
</feature>
<dbReference type="SUPFAM" id="SSF90123">
    <property type="entry name" value="ABC transporter transmembrane region"/>
    <property type="match status" value="3"/>
</dbReference>
<dbReference type="Pfam" id="PF00664">
    <property type="entry name" value="ABC_membrane"/>
    <property type="match status" value="3"/>
</dbReference>
<dbReference type="CDD" id="cd03249">
    <property type="entry name" value="ABC_MTABC3_MDL1_MDL2"/>
    <property type="match status" value="3"/>
</dbReference>
<dbReference type="eggNOG" id="KOG0055">
    <property type="taxonomic scope" value="Eukaryota"/>
</dbReference>
<feature type="compositionally biased region" description="Low complexity" evidence="11">
    <location>
        <begin position="1251"/>
        <end position="1275"/>
    </location>
</feature>
<feature type="transmembrane region" description="Helical" evidence="12">
    <location>
        <begin position="795"/>
        <end position="815"/>
    </location>
</feature>
<evidence type="ECO:0000256" key="12">
    <source>
        <dbReference type="SAM" id="Phobius"/>
    </source>
</evidence>
<keyword evidence="6" id="KW-0547">Nucleotide-binding</keyword>
<keyword evidence="8 12" id="KW-1133">Transmembrane helix</keyword>
<evidence type="ECO:0000259" key="14">
    <source>
        <dbReference type="PROSITE" id="PS50929"/>
    </source>
</evidence>
<evidence type="ECO:0000256" key="10">
    <source>
        <dbReference type="ARBA" id="ARBA00023180"/>
    </source>
</evidence>
<dbReference type="GO" id="GO:0016020">
    <property type="term" value="C:membrane"/>
    <property type="evidence" value="ECO:0000318"/>
    <property type="project" value="GO_Central"/>
</dbReference>
<dbReference type="PANTHER" id="PTHR24222">
    <property type="entry name" value="ABC TRANSPORTER B FAMILY"/>
    <property type="match status" value="1"/>
</dbReference>
<feature type="transmembrane region" description="Helical" evidence="12">
    <location>
        <begin position="90"/>
        <end position="110"/>
    </location>
</feature>
<feature type="domain" description="ABC transmembrane type-1" evidence="14">
    <location>
        <begin position="1325"/>
        <end position="1611"/>
    </location>
</feature>
<dbReference type="GO" id="GO:0005886">
    <property type="term" value="C:plasma membrane"/>
    <property type="evidence" value="ECO:0007669"/>
    <property type="project" value="UniProtKB-SubCell"/>
</dbReference>
<protein>
    <recommendedName>
        <fullName evidence="17">MDR-like ABC transporter</fullName>
    </recommendedName>
</protein>
<dbReference type="OMA" id="ADGENRN"/>
<evidence type="ECO:0000256" key="6">
    <source>
        <dbReference type="ARBA" id="ARBA00022741"/>
    </source>
</evidence>
<gene>
    <name evidence="15" type="ORF">SORBI_3009G218450</name>
</gene>
<feature type="transmembrane region" description="Helical" evidence="12">
    <location>
        <begin position="1547"/>
        <end position="1571"/>
    </location>
</feature>
<dbReference type="InterPro" id="IPR027417">
    <property type="entry name" value="P-loop_NTPase"/>
</dbReference>
<evidence type="ECO:0008006" key="17">
    <source>
        <dbReference type="Google" id="ProtNLM"/>
    </source>
</evidence>
<feature type="transmembrane region" description="Helical" evidence="12">
    <location>
        <begin position="1470"/>
        <end position="1490"/>
    </location>
</feature>
<accession>A0A1Z5R3M3</accession>
<proteinExistence type="inferred from homology"/>
<dbReference type="EMBL" id="CM000768">
    <property type="protein sequence ID" value="OQU78384.1"/>
    <property type="molecule type" value="Genomic_DNA"/>
</dbReference>
<keyword evidence="9 12" id="KW-0472">Membrane</keyword>
<reference evidence="15 16" key="1">
    <citation type="journal article" date="2009" name="Nature">
        <title>The Sorghum bicolor genome and the diversification of grasses.</title>
        <authorList>
            <person name="Paterson A.H."/>
            <person name="Bowers J.E."/>
            <person name="Bruggmann R."/>
            <person name="Dubchak I."/>
            <person name="Grimwood J."/>
            <person name="Gundlach H."/>
            <person name="Haberer G."/>
            <person name="Hellsten U."/>
            <person name="Mitros T."/>
            <person name="Poliakov A."/>
            <person name="Schmutz J."/>
            <person name="Spannagl M."/>
            <person name="Tang H."/>
            <person name="Wang X."/>
            <person name="Wicker T."/>
            <person name="Bharti A.K."/>
            <person name="Chapman J."/>
            <person name="Feltus F.A."/>
            <person name="Gowik U."/>
            <person name="Grigoriev I.V."/>
            <person name="Lyons E."/>
            <person name="Maher C.A."/>
            <person name="Martis M."/>
            <person name="Narechania A."/>
            <person name="Otillar R.P."/>
            <person name="Penning B.W."/>
            <person name="Salamov A.A."/>
            <person name="Wang Y."/>
            <person name="Zhang L."/>
            <person name="Carpita N.C."/>
            <person name="Freeling M."/>
            <person name="Gingle A.R."/>
            <person name="Hash C.T."/>
            <person name="Keller B."/>
            <person name="Klein P."/>
            <person name="Kresovich S."/>
            <person name="McCann M.C."/>
            <person name="Ming R."/>
            <person name="Peterson D.G."/>
            <person name="Mehboob-ur-Rahman"/>
            <person name="Ware D."/>
            <person name="Westhoff P."/>
            <person name="Mayer K.F."/>
            <person name="Messing J."/>
            <person name="Rokhsar D.S."/>
        </authorList>
    </citation>
    <scope>NUCLEOTIDE SEQUENCE [LARGE SCALE GENOMIC DNA]</scope>
    <source>
        <strain evidence="16">cv. BTx623</strain>
    </source>
</reference>
<dbReference type="InterPro" id="IPR003439">
    <property type="entry name" value="ABC_transporter-like_ATP-bd"/>
</dbReference>
<feature type="domain" description="ABC transmembrane type-1" evidence="14">
    <location>
        <begin position="44"/>
        <end position="330"/>
    </location>
</feature>